<feature type="region of interest" description="Disordered" evidence="3">
    <location>
        <begin position="1061"/>
        <end position="1089"/>
    </location>
</feature>
<feature type="region of interest" description="Disordered" evidence="3">
    <location>
        <begin position="876"/>
        <end position="898"/>
    </location>
</feature>
<dbReference type="GO" id="GO:0019903">
    <property type="term" value="F:protein phosphatase binding"/>
    <property type="evidence" value="ECO:0007669"/>
    <property type="project" value="InterPro"/>
</dbReference>
<dbReference type="Proteomes" id="UP000193467">
    <property type="component" value="Unassembled WGS sequence"/>
</dbReference>
<organism evidence="4 5">
    <name type="scientific">Leucosporidium creatinivorum</name>
    <dbReference type="NCBI Taxonomy" id="106004"/>
    <lineage>
        <taxon>Eukaryota</taxon>
        <taxon>Fungi</taxon>
        <taxon>Dikarya</taxon>
        <taxon>Basidiomycota</taxon>
        <taxon>Pucciniomycotina</taxon>
        <taxon>Microbotryomycetes</taxon>
        <taxon>Leucosporidiales</taxon>
        <taxon>Leucosporidium</taxon>
    </lineage>
</organism>
<feature type="compositionally biased region" description="Basic and acidic residues" evidence="3">
    <location>
        <begin position="687"/>
        <end position="702"/>
    </location>
</feature>
<dbReference type="Pfam" id="PF04499">
    <property type="entry name" value="SAPS"/>
    <property type="match status" value="1"/>
</dbReference>
<feature type="compositionally biased region" description="Polar residues" evidence="3">
    <location>
        <begin position="932"/>
        <end position="947"/>
    </location>
</feature>
<dbReference type="InterPro" id="IPR007587">
    <property type="entry name" value="SAPS"/>
</dbReference>
<dbReference type="FunCoup" id="A0A1Y2DHD3">
    <property type="interactions" value="485"/>
</dbReference>
<protein>
    <submittedName>
        <fullName evidence="4">SIT4 phosphatase-associated protein-domain-containing protein</fullName>
    </submittedName>
</protein>
<feature type="region of interest" description="Disordered" evidence="3">
    <location>
        <begin position="910"/>
        <end position="1045"/>
    </location>
</feature>
<keyword evidence="2" id="KW-0131">Cell cycle</keyword>
<dbReference type="PANTHER" id="PTHR12634">
    <property type="entry name" value="SIT4 YEAST -ASSOCIATING PROTEIN-RELATED"/>
    <property type="match status" value="1"/>
</dbReference>
<evidence type="ECO:0000256" key="3">
    <source>
        <dbReference type="SAM" id="MobiDB-lite"/>
    </source>
</evidence>
<comment type="similarity">
    <text evidence="1">Belongs to the SAPS family.</text>
</comment>
<evidence type="ECO:0000256" key="1">
    <source>
        <dbReference type="ARBA" id="ARBA00006180"/>
    </source>
</evidence>
<feature type="compositionally biased region" description="Polar residues" evidence="3">
    <location>
        <begin position="579"/>
        <end position="616"/>
    </location>
</feature>
<feature type="region of interest" description="Disordered" evidence="3">
    <location>
        <begin position="635"/>
        <end position="729"/>
    </location>
</feature>
<reference evidence="4 5" key="1">
    <citation type="submission" date="2016-07" db="EMBL/GenBank/DDBJ databases">
        <title>Pervasive Adenine N6-methylation of Active Genes in Fungi.</title>
        <authorList>
            <consortium name="DOE Joint Genome Institute"/>
            <person name="Mondo S.J."/>
            <person name="Dannebaum R.O."/>
            <person name="Kuo R.C."/>
            <person name="Labutti K."/>
            <person name="Haridas S."/>
            <person name="Kuo A."/>
            <person name="Salamov A."/>
            <person name="Ahrendt S.R."/>
            <person name="Lipzen A."/>
            <person name="Sullivan W."/>
            <person name="Andreopoulos W.B."/>
            <person name="Clum A."/>
            <person name="Lindquist E."/>
            <person name="Daum C."/>
            <person name="Ramamoorthy G.K."/>
            <person name="Gryganskyi A."/>
            <person name="Culley D."/>
            <person name="Magnuson J.K."/>
            <person name="James T.Y."/>
            <person name="O'Malley M.A."/>
            <person name="Stajich J.E."/>
            <person name="Spatafora J.W."/>
            <person name="Visel A."/>
            <person name="Grigoriev I.V."/>
        </authorList>
    </citation>
    <scope>NUCLEOTIDE SEQUENCE [LARGE SCALE GENOMIC DNA]</scope>
    <source>
        <strain evidence="4 5">62-1032</strain>
    </source>
</reference>
<dbReference type="GO" id="GO:0005634">
    <property type="term" value="C:nucleus"/>
    <property type="evidence" value="ECO:0007669"/>
    <property type="project" value="TreeGrafter"/>
</dbReference>
<dbReference type="InParanoid" id="A0A1Y2DHD3"/>
<dbReference type="GO" id="GO:0019888">
    <property type="term" value="F:protein phosphatase regulator activity"/>
    <property type="evidence" value="ECO:0007669"/>
    <property type="project" value="TreeGrafter"/>
</dbReference>
<keyword evidence="5" id="KW-1185">Reference proteome</keyword>
<name>A0A1Y2DHD3_9BASI</name>
<proteinExistence type="inferred from homology"/>
<sequence length="1234" mass="133109">MSFWKFMAPAAVDTISTILDKLPAHDDPSAPLTPADVALYETTLDSLLGTPDLLSEIKSGSNQRLNDFLAYEAVVLRLGGWVVWGLGRDRIEEVPNGGIIADDVEDGKVPDFVVAGVEPKKVGMGGVPRRRNMDEMGVLEGGTPETEQEKAWSVFPRLCTEILSSDTPSLTNTLFHHDAASSQPSTCPAPLAFLLPFWETLLGCTEVQLETRAVQVGYWARVNGVLLSGPRGAEVLSLVLTIPHLLPRLLALLPYCSPINDLLLLLLRISTPPSPLIPAVVKQSIRMLDPFAALGKEGHVAAEELLRGIIELCSAAPTPGPPGPGGQEAIEWRDNSLARQIADGRSVRLLVDWMLAGLDETRRETRTSGDEDATPRISTLELDTYSAQERAELRTSSLVQSISVLVDLIRKNNSDFVEQQMLSWARRKEEEAAERELLEADGAEIVVDPLAGDDGRPKDTDRGPSLVDLSAMLSIVSERISGLQKLVETPRSLNGPITTSAGSITPLTLERFRICEFYAELLHCSNMSLLNRPPDSNRLYDAEGYLAQGWRAADDLADALTGPPPAEEEDDDRDARLPSTPSGPSDMSLDSTTGPIDVPSSFSGISTPSGQGSLDSESGILTRAEAKELRDVVAAAATEDEESAGGAEEEDEKDPFGDPEGSGSDTDLAEATEAINLDGELQSEEQGEVKEGTEKEVEKEKAEDDEDVPPPVPPKTPRRTPTLPLHSLPPGPMLKRRFMENHVIETILQMFFDFPWNNFLHNVVFDILQQIFHGRIDRPLDRQLVLSVFLEGRLIDRILEGQAANDAACSKPNGIRLGYMGHMILIAEEVVKLFDRFPHDIYAVVEPHIPEPAWSNYTATTLRETRERDLLQLGGGITIAPHDTASTASGLSDEDDEFPMNSQRAMRAMEAGGQAGGGSPTDEGMFGGHAKASTSTEQGEPGSSDQFSRYLRNAISSDRPDKFGSSDEDDDDDDDDVWGGEPSDGDFALGDSNIAQGKTTFGFDDRFDSMEPAQFRSSSPDDDGDWGPFSTDAPASKSSPFSQDDFRPTVASSSFAFQSSFSDNFDASPEAPIGGNNDDDFGDFENAPSITLPSMDALEDFDFGEEARPNLNVPTTFGARPAFGRRITADDGSALFGGLTSSFDDSDPSSPVLPASSSSTSSMSPPASPSIQADLATSLAEPLGPSMSKSSHLTDDGFVEAVSEVDGSKIRVPADDIVLAHRRSSLDGAERPTL</sequence>
<dbReference type="PANTHER" id="PTHR12634:SF8">
    <property type="entry name" value="FIERY MOUNTAIN, ISOFORM D"/>
    <property type="match status" value="1"/>
</dbReference>
<evidence type="ECO:0000313" key="5">
    <source>
        <dbReference type="Proteomes" id="UP000193467"/>
    </source>
</evidence>
<feature type="compositionally biased region" description="Low complexity" evidence="3">
    <location>
        <begin position="1148"/>
        <end position="1165"/>
    </location>
</feature>
<dbReference type="GO" id="GO:0005829">
    <property type="term" value="C:cytosol"/>
    <property type="evidence" value="ECO:0007669"/>
    <property type="project" value="TreeGrafter"/>
</dbReference>
<accession>A0A1Y2DHD3</accession>
<dbReference type="AlphaFoldDB" id="A0A1Y2DHD3"/>
<dbReference type="EMBL" id="MCGR01000078">
    <property type="protein sequence ID" value="ORY58662.1"/>
    <property type="molecule type" value="Genomic_DNA"/>
</dbReference>
<feature type="compositionally biased region" description="Acidic residues" evidence="3">
    <location>
        <begin position="638"/>
        <end position="653"/>
    </location>
</feature>
<feature type="region of interest" description="Disordered" evidence="3">
    <location>
        <begin position="557"/>
        <end position="617"/>
    </location>
</feature>
<comment type="caution">
    <text evidence="4">The sequence shown here is derived from an EMBL/GenBank/DDBJ whole genome shotgun (WGS) entry which is preliminary data.</text>
</comment>
<dbReference type="OrthoDB" id="2536962at2759"/>
<gene>
    <name evidence="4" type="ORF">BCR35DRAFT_309387</name>
</gene>
<feature type="region of interest" description="Disordered" evidence="3">
    <location>
        <begin position="1137"/>
        <end position="1173"/>
    </location>
</feature>
<dbReference type="STRING" id="106004.A0A1Y2DHD3"/>
<evidence type="ECO:0000256" key="2">
    <source>
        <dbReference type="ARBA" id="ARBA00023306"/>
    </source>
</evidence>
<feature type="compositionally biased region" description="Acidic residues" evidence="3">
    <location>
        <begin position="966"/>
        <end position="978"/>
    </location>
</feature>
<evidence type="ECO:0000313" key="4">
    <source>
        <dbReference type="EMBL" id="ORY58662.1"/>
    </source>
</evidence>